<dbReference type="Proteomes" id="UP001202328">
    <property type="component" value="Unassembled WGS sequence"/>
</dbReference>
<dbReference type="AlphaFoldDB" id="A0AAD4RXQ3"/>
<protein>
    <submittedName>
        <fullName evidence="2">Uncharacterized protein</fullName>
    </submittedName>
</protein>
<name>A0AAD4RXQ3_9MAGN</name>
<organism evidence="2 3">
    <name type="scientific">Papaver atlanticum</name>
    <dbReference type="NCBI Taxonomy" id="357466"/>
    <lineage>
        <taxon>Eukaryota</taxon>
        <taxon>Viridiplantae</taxon>
        <taxon>Streptophyta</taxon>
        <taxon>Embryophyta</taxon>
        <taxon>Tracheophyta</taxon>
        <taxon>Spermatophyta</taxon>
        <taxon>Magnoliopsida</taxon>
        <taxon>Ranunculales</taxon>
        <taxon>Papaveraceae</taxon>
        <taxon>Papaveroideae</taxon>
        <taxon>Papaver</taxon>
    </lineage>
</organism>
<feature type="signal peptide" evidence="1">
    <location>
        <begin position="1"/>
        <end position="24"/>
    </location>
</feature>
<evidence type="ECO:0000313" key="2">
    <source>
        <dbReference type="EMBL" id="KAI3841284.1"/>
    </source>
</evidence>
<reference evidence="2" key="1">
    <citation type="submission" date="2022-04" db="EMBL/GenBank/DDBJ databases">
        <title>A functionally conserved STORR gene fusion in Papaver species that diverged 16.8 million years ago.</title>
        <authorList>
            <person name="Catania T."/>
        </authorList>
    </citation>
    <scope>NUCLEOTIDE SEQUENCE</scope>
    <source>
        <strain evidence="2">S-188037</strain>
    </source>
</reference>
<dbReference type="EMBL" id="JAJJMB010017174">
    <property type="protein sequence ID" value="KAI3841284.1"/>
    <property type="molecule type" value="Genomic_DNA"/>
</dbReference>
<feature type="chain" id="PRO_5041919527" evidence="1">
    <location>
        <begin position="25"/>
        <end position="205"/>
    </location>
</feature>
<evidence type="ECO:0000256" key="1">
    <source>
        <dbReference type="SAM" id="SignalP"/>
    </source>
</evidence>
<accession>A0AAD4RXQ3</accession>
<comment type="caution">
    <text evidence="2">The sequence shown here is derived from an EMBL/GenBank/DDBJ whole genome shotgun (WGS) entry which is preliminary data.</text>
</comment>
<evidence type="ECO:0000313" key="3">
    <source>
        <dbReference type="Proteomes" id="UP001202328"/>
    </source>
</evidence>
<keyword evidence="3" id="KW-1185">Reference proteome</keyword>
<gene>
    <name evidence="2" type="ORF">MKW98_007765</name>
</gene>
<sequence>MASFCSLLVYNAVFLLVSIVLVSSSTDQESVVPSAFPSLEMGALTRTFECEPGVGVKMKTQEFNVIRGCFPCLAYCRGACDALGTYWYRHRCLTPPETTNVVCDCCCKKPAPPPPCICPAPTTPPPPSTPWGRRGGGGGQCSPGDTYTETTIPTSNCADCTNWCKEDCSELGGRVTDDKCAIGESKFVRRCKCCCRGGNSGPKFS</sequence>
<keyword evidence="1" id="KW-0732">Signal</keyword>
<proteinExistence type="predicted"/>